<feature type="transmembrane region" description="Helical" evidence="1">
    <location>
        <begin position="179"/>
        <end position="200"/>
    </location>
</feature>
<organism evidence="2 3">
    <name type="scientific">Podospora pseudopauciseta</name>
    <dbReference type="NCBI Taxonomy" id="2093780"/>
    <lineage>
        <taxon>Eukaryota</taxon>
        <taxon>Fungi</taxon>
        <taxon>Dikarya</taxon>
        <taxon>Ascomycota</taxon>
        <taxon>Pezizomycotina</taxon>
        <taxon>Sordariomycetes</taxon>
        <taxon>Sordariomycetidae</taxon>
        <taxon>Sordariales</taxon>
        <taxon>Podosporaceae</taxon>
        <taxon>Podospora</taxon>
    </lineage>
</organism>
<dbReference type="Proteomes" id="UP001326199">
    <property type="component" value="Unassembled WGS sequence"/>
</dbReference>
<proteinExistence type="predicted"/>
<sequence length="288" mass="32134">MSSSNAFLATSRAPGRPHTLDWRPGAWWFAARVKPDHTDLARAKENAERVQRERVEGMRANPCPRDSFVKLLRDEDWGRVLPARVSPPATPVRAFASSSPERKTGVAKPKVAVRERHGGSPAGTVLGNIGMKEKVGRLGGDWLRQRRGWSNAVTGTDWIGVLKQLVEWVVGEGGDTLTVAGFMVFFVLLWAVVMTVVWMVQAVGQIWHTWYGQEKIVVLEEVDSEGRDRHRPAFLDINVEEMAESLLGKWREKGTGVVGAEAEDIEAFRGRLKSFATKHPGRHGRSWP</sequence>
<dbReference type="RefSeq" id="XP_062763292.1">
    <property type="nucleotide sequence ID" value="XM_062914597.1"/>
</dbReference>
<keyword evidence="1" id="KW-0812">Transmembrane</keyword>
<evidence type="ECO:0000256" key="1">
    <source>
        <dbReference type="SAM" id="Phobius"/>
    </source>
</evidence>
<keyword evidence="1" id="KW-1133">Transmembrane helix</keyword>
<evidence type="ECO:0000313" key="2">
    <source>
        <dbReference type="EMBL" id="KAK4663326.1"/>
    </source>
</evidence>
<evidence type="ECO:0000313" key="3">
    <source>
        <dbReference type="Proteomes" id="UP001326199"/>
    </source>
</evidence>
<gene>
    <name evidence="2" type="ORF">QC763_607585</name>
</gene>
<reference evidence="2 3" key="1">
    <citation type="journal article" date="2023" name="bioRxiv">
        <title>High-quality genome assemblies of four members of thePodospora anserinaspecies complex.</title>
        <authorList>
            <person name="Ament-Velasquez S.L."/>
            <person name="Vogan A.A."/>
            <person name="Wallerman O."/>
            <person name="Hartmann F."/>
            <person name="Gautier V."/>
            <person name="Silar P."/>
            <person name="Giraud T."/>
            <person name="Johannesson H."/>
        </authorList>
    </citation>
    <scope>NUCLEOTIDE SEQUENCE [LARGE SCALE GENOMIC DNA]</scope>
    <source>
        <strain evidence="2 3">CBS 411.78</strain>
    </source>
</reference>
<dbReference type="GeneID" id="87934940"/>
<name>A0ABR0H5Y8_9PEZI</name>
<keyword evidence="3" id="KW-1185">Reference proteome</keyword>
<dbReference type="EMBL" id="JAFFHB010000008">
    <property type="protein sequence ID" value="KAK4663326.1"/>
    <property type="molecule type" value="Genomic_DNA"/>
</dbReference>
<protein>
    <submittedName>
        <fullName evidence="2">Uncharacterized protein</fullName>
    </submittedName>
</protein>
<comment type="caution">
    <text evidence="2">The sequence shown here is derived from an EMBL/GenBank/DDBJ whole genome shotgun (WGS) entry which is preliminary data.</text>
</comment>
<keyword evidence="1" id="KW-0472">Membrane</keyword>
<accession>A0ABR0H5Y8</accession>